<dbReference type="GO" id="GO:0002830">
    <property type="term" value="P:positive regulation of type 2 immune response"/>
    <property type="evidence" value="ECO:0007669"/>
    <property type="project" value="TreeGrafter"/>
</dbReference>
<keyword evidence="9" id="KW-1185">Reference proteome</keyword>
<feature type="domain" description="MHC class II-associated invariant chain/CLIP MHC II-interacting" evidence="7">
    <location>
        <begin position="49"/>
        <end position="135"/>
    </location>
</feature>
<dbReference type="GO" id="GO:1902166">
    <property type="term" value="P:negative regulation of intrinsic apoptotic signaling pathway in response to DNA damage by p53 class mediator"/>
    <property type="evidence" value="ECO:0007669"/>
    <property type="project" value="TreeGrafter"/>
</dbReference>
<dbReference type="GO" id="GO:0060907">
    <property type="term" value="P:positive regulation of macrophage cytokine production"/>
    <property type="evidence" value="ECO:0007669"/>
    <property type="project" value="TreeGrafter"/>
</dbReference>
<dbReference type="GO" id="GO:0002286">
    <property type="term" value="P:T cell activation involved in immune response"/>
    <property type="evidence" value="ECO:0007669"/>
    <property type="project" value="TreeGrafter"/>
</dbReference>
<dbReference type="GO" id="GO:0043518">
    <property type="term" value="P:negative regulation of DNA damage response, signal transduction by p53 class mediator"/>
    <property type="evidence" value="ECO:0007669"/>
    <property type="project" value="TreeGrafter"/>
</dbReference>
<evidence type="ECO:0000313" key="9">
    <source>
        <dbReference type="Proteomes" id="UP000008912"/>
    </source>
</evidence>
<name>A0A7N5JI00_AILME</name>
<dbReference type="Proteomes" id="UP000008912">
    <property type="component" value="Unassembled WGS sequence"/>
</dbReference>
<dbReference type="Pfam" id="PF08831">
    <property type="entry name" value="MHCassoc_trimer"/>
    <property type="match status" value="1"/>
</dbReference>
<dbReference type="GeneTree" id="ENSGT00390000008961"/>
<dbReference type="SUPFAM" id="SSF48305">
    <property type="entry name" value="Class II MHC-associated invariant chain ectoplasmic trimerization domain"/>
    <property type="match status" value="1"/>
</dbReference>
<evidence type="ECO:0000313" key="8">
    <source>
        <dbReference type="Ensembl" id="ENSAMEP00000023693.1"/>
    </source>
</evidence>
<keyword evidence="5" id="KW-1133">Transmembrane helix</keyword>
<sequence>MEDQRDLISSHEQLPMLGQRPGAPERWATRTAVQGPLPSLFSDFTEGIGKCSRGALYTGFSVLVALLLAGQATTAYFLYQQQGRLDKLTVTSQNLQLENLRMKLPKPSKPLNKMRVATPMLMQALPMSGLLQGPVKNATKYGNMTQDHVMHMLLEADPLKVYPKLKGSFPENLKHLKRTMETLDWKVFENWMYQWLLFEMSKNSLEDKPEVPLKGMGSLGMPGLLEAPSGLSGSCKKLGPRALPDPSTGTLPVSLDSHSCLSCLFLLGLAAPPQTPFTGCPPSRRDALHTWAWSKTAQHIPWVITVTFSTQPCAGSSEGAGQAHDPSCKGPLELTQPVRARREGLGVLPSWGHVR</sequence>
<dbReference type="Ensembl" id="ENSAMET00000028649.1">
    <property type="protein sequence ID" value="ENSAMEP00000023693.1"/>
    <property type="gene ID" value="ENSAMEG00000004654.2"/>
</dbReference>
<keyword evidence="2" id="KW-0964">Secreted</keyword>
<organism evidence="8 9">
    <name type="scientific">Ailuropoda melanoleuca</name>
    <name type="common">Giant panda</name>
    <dbReference type="NCBI Taxonomy" id="9646"/>
    <lineage>
        <taxon>Eukaryota</taxon>
        <taxon>Metazoa</taxon>
        <taxon>Chordata</taxon>
        <taxon>Craniata</taxon>
        <taxon>Vertebrata</taxon>
        <taxon>Euteleostomi</taxon>
        <taxon>Mammalia</taxon>
        <taxon>Eutheria</taxon>
        <taxon>Laurasiatheria</taxon>
        <taxon>Carnivora</taxon>
        <taxon>Caniformia</taxon>
        <taxon>Ursidae</taxon>
        <taxon>Ailuropoda</taxon>
    </lineage>
</organism>
<keyword evidence="3" id="KW-0325">Glycoprotein</keyword>
<evidence type="ECO:0000256" key="1">
    <source>
        <dbReference type="ARBA" id="ARBA00004613"/>
    </source>
</evidence>
<protein>
    <submittedName>
        <fullName evidence="8">Ribosomal protein S14</fullName>
    </submittedName>
</protein>
<keyword evidence="5" id="KW-0472">Membrane</keyword>
<evidence type="ECO:0000256" key="2">
    <source>
        <dbReference type="ARBA" id="ARBA00022525"/>
    </source>
</evidence>
<dbReference type="GO" id="GO:0016020">
    <property type="term" value="C:membrane"/>
    <property type="evidence" value="ECO:0007669"/>
    <property type="project" value="InterPro"/>
</dbReference>
<dbReference type="GO" id="GO:0004896">
    <property type="term" value="F:cytokine receptor activity"/>
    <property type="evidence" value="ECO:0007669"/>
    <property type="project" value="TreeGrafter"/>
</dbReference>
<evidence type="ECO:0000259" key="6">
    <source>
        <dbReference type="Pfam" id="PF08831"/>
    </source>
</evidence>
<feature type="domain" description="MHC class II-associated invariant chain trimerisation" evidence="6">
    <location>
        <begin position="143"/>
        <end position="210"/>
    </location>
</feature>
<dbReference type="AlphaFoldDB" id="A0A7N5JI00"/>
<dbReference type="InterPro" id="IPR052001">
    <property type="entry name" value="MHC-II_Gamma/Thyroglobulin"/>
</dbReference>
<dbReference type="PANTHER" id="PTHR14093">
    <property type="entry name" value="HLA CLASS II GAMMA CHAIN"/>
    <property type="match status" value="1"/>
</dbReference>
<keyword evidence="5" id="KW-0812">Transmembrane</keyword>
<feature type="region of interest" description="Disordered" evidence="4">
    <location>
        <begin position="1"/>
        <end position="22"/>
    </location>
</feature>
<dbReference type="InterPro" id="IPR015386">
    <property type="entry name" value="MHC_II-assoc_invar/CLIP_MHC-bd"/>
</dbReference>
<dbReference type="GO" id="GO:0001961">
    <property type="term" value="P:positive regulation of cytokine-mediated signaling pathway"/>
    <property type="evidence" value="ECO:0007669"/>
    <property type="project" value="TreeGrafter"/>
</dbReference>
<dbReference type="Gene3D" id="1.10.870.10">
    <property type="entry name" value="MHC class II-associated invariant chain, trimerisation domain"/>
    <property type="match status" value="1"/>
</dbReference>
<dbReference type="GO" id="GO:0070374">
    <property type="term" value="P:positive regulation of ERK1 and ERK2 cascade"/>
    <property type="evidence" value="ECO:0007669"/>
    <property type="project" value="TreeGrafter"/>
</dbReference>
<dbReference type="Pfam" id="PF09307">
    <property type="entry name" value="MHC2-interact"/>
    <property type="match status" value="1"/>
</dbReference>
<dbReference type="GO" id="GO:0009986">
    <property type="term" value="C:cell surface"/>
    <property type="evidence" value="ECO:0007669"/>
    <property type="project" value="TreeGrafter"/>
</dbReference>
<evidence type="ECO:0000259" key="7">
    <source>
        <dbReference type="Pfam" id="PF09307"/>
    </source>
</evidence>
<dbReference type="GO" id="GO:0035718">
    <property type="term" value="F:macrophage migration inhibitory factor binding"/>
    <property type="evidence" value="ECO:0007669"/>
    <property type="project" value="TreeGrafter"/>
</dbReference>
<dbReference type="InterPro" id="IPR036613">
    <property type="entry name" value="MHCII_invariant_trimer_sf"/>
</dbReference>
<accession>A0A7N5JI00</accession>
<reference evidence="8 9" key="1">
    <citation type="journal article" date="2010" name="Nature">
        <title>The sequence and de novo assembly of the giant panda genome.</title>
        <authorList>
            <person name="Li R."/>
            <person name="Fan W."/>
            <person name="Tian G."/>
            <person name="Zhu H."/>
            <person name="He L."/>
            <person name="Cai J."/>
            <person name="Huang Q."/>
            <person name="Cai Q."/>
            <person name="Li B."/>
            <person name="Bai Y."/>
            <person name="Zhang Z."/>
            <person name="Zhang Y."/>
            <person name="Wang W."/>
            <person name="Li J."/>
            <person name="Wei F."/>
            <person name="Li H."/>
            <person name="Jian M."/>
            <person name="Li J."/>
            <person name="Zhang Z."/>
            <person name="Nielsen R."/>
            <person name="Li D."/>
            <person name="Gu W."/>
            <person name="Yang Z."/>
            <person name="Xuan Z."/>
            <person name="Ryder O.A."/>
            <person name="Leung F.C."/>
            <person name="Zhou Y."/>
            <person name="Cao J."/>
            <person name="Sun X."/>
            <person name="Fu Y."/>
            <person name="Fang X."/>
            <person name="Guo X."/>
            <person name="Wang B."/>
            <person name="Hou R."/>
            <person name="Shen F."/>
            <person name="Mu B."/>
            <person name="Ni P."/>
            <person name="Lin R."/>
            <person name="Qian W."/>
            <person name="Wang G."/>
            <person name="Yu C."/>
            <person name="Nie W."/>
            <person name="Wang J."/>
            <person name="Wu Z."/>
            <person name="Liang H."/>
            <person name="Min J."/>
            <person name="Wu Q."/>
            <person name="Cheng S."/>
            <person name="Ruan J."/>
            <person name="Wang M."/>
            <person name="Shi Z."/>
            <person name="Wen M."/>
            <person name="Liu B."/>
            <person name="Ren X."/>
            <person name="Zheng H."/>
            <person name="Dong D."/>
            <person name="Cook K."/>
            <person name="Shan G."/>
            <person name="Zhang H."/>
            <person name="Kosiol C."/>
            <person name="Xie X."/>
            <person name="Lu Z."/>
            <person name="Zheng H."/>
            <person name="Li Y."/>
            <person name="Steiner C.C."/>
            <person name="Lam T.T."/>
            <person name="Lin S."/>
            <person name="Zhang Q."/>
            <person name="Li G."/>
            <person name="Tian J."/>
            <person name="Gong T."/>
            <person name="Liu H."/>
            <person name="Zhang D."/>
            <person name="Fang L."/>
            <person name="Ye C."/>
            <person name="Zhang J."/>
            <person name="Hu W."/>
            <person name="Xu A."/>
            <person name="Ren Y."/>
            <person name="Zhang G."/>
            <person name="Bruford M.W."/>
            <person name="Li Q."/>
            <person name="Ma L."/>
            <person name="Guo Y."/>
            <person name="An N."/>
            <person name="Hu Y."/>
            <person name="Zheng Y."/>
            <person name="Shi Y."/>
            <person name="Li Z."/>
            <person name="Liu Q."/>
            <person name="Chen Y."/>
            <person name="Zhao J."/>
            <person name="Qu N."/>
            <person name="Zhao S."/>
            <person name="Tian F."/>
            <person name="Wang X."/>
            <person name="Wang H."/>
            <person name="Xu L."/>
            <person name="Liu X."/>
            <person name="Vinar T."/>
            <person name="Wang Y."/>
            <person name="Lam T.W."/>
            <person name="Yiu S.M."/>
            <person name="Liu S."/>
            <person name="Zhang H."/>
            <person name="Li D."/>
            <person name="Huang Y."/>
            <person name="Wang X."/>
            <person name="Yang G."/>
            <person name="Jiang Z."/>
            <person name="Wang J."/>
            <person name="Qin N."/>
            <person name="Li L."/>
            <person name="Li J."/>
            <person name="Bolund L."/>
            <person name="Kristiansen K."/>
            <person name="Wong G.K."/>
            <person name="Olson M."/>
            <person name="Zhang X."/>
            <person name="Li S."/>
            <person name="Yang H."/>
            <person name="Wang J."/>
            <person name="Wang J."/>
        </authorList>
    </citation>
    <scope>NUCLEOTIDE SEQUENCE [LARGE SCALE GENOMIC DNA]</scope>
</reference>
<dbReference type="FunFam" id="1.10.870.10:FF:000001">
    <property type="entry name" value="HLA class II histocompatibility antigen gamma chain"/>
    <property type="match status" value="1"/>
</dbReference>
<proteinExistence type="predicted"/>
<feature type="transmembrane region" description="Helical" evidence="5">
    <location>
        <begin position="55"/>
        <end position="79"/>
    </location>
</feature>
<evidence type="ECO:0000256" key="4">
    <source>
        <dbReference type="SAM" id="MobiDB-lite"/>
    </source>
</evidence>
<dbReference type="GO" id="GO:0005737">
    <property type="term" value="C:cytoplasm"/>
    <property type="evidence" value="ECO:0007669"/>
    <property type="project" value="TreeGrafter"/>
</dbReference>
<dbReference type="GO" id="GO:0006886">
    <property type="term" value="P:intracellular protein transport"/>
    <property type="evidence" value="ECO:0007669"/>
    <property type="project" value="InterPro"/>
</dbReference>
<dbReference type="PANTHER" id="PTHR14093:SF17">
    <property type="entry name" value="HLA CLASS II HISTOCOMPATIBILITY ANTIGEN GAMMA CHAIN"/>
    <property type="match status" value="1"/>
</dbReference>
<dbReference type="InterPro" id="IPR011988">
    <property type="entry name" value="MHC_II-assoc_invariant_trimer"/>
</dbReference>
<reference evidence="8" key="2">
    <citation type="submission" date="2025-08" db="UniProtKB">
        <authorList>
            <consortium name="Ensembl"/>
        </authorList>
    </citation>
    <scope>IDENTIFICATION</scope>
</reference>
<dbReference type="GO" id="GO:0042289">
    <property type="term" value="F:MHC class II protein binding"/>
    <property type="evidence" value="ECO:0007669"/>
    <property type="project" value="InterPro"/>
</dbReference>
<dbReference type="GO" id="GO:0005576">
    <property type="term" value="C:extracellular region"/>
    <property type="evidence" value="ECO:0007669"/>
    <property type="project" value="UniProtKB-SubCell"/>
</dbReference>
<comment type="subcellular location">
    <subcellularLocation>
        <location evidence="1">Secreted</location>
    </subcellularLocation>
</comment>
<evidence type="ECO:0000256" key="5">
    <source>
        <dbReference type="SAM" id="Phobius"/>
    </source>
</evidence>
<dbReference type="GO" id="GO:0019882">
    <property type="term" value="P:antigen processing and presentation"/>
    <property type="evidence" value="ECO:0007669"/>
    <property type="project" value="InterPro"/>
</dbReference>
<dbReference type="GO" id="GO:0070206">
    <property type="term" value="P:protein trimerization"/>
    <property type="evidence" value="ECO:0007669"/>
    <property type="project" value="InterPro"/>
</dbReference>
<gene>
    <name evidence="8" type="primary">CD74</name>
</gene>
<evidence type="ECO:0000256" key="3">
    <source>
        <dbReference type="ARBA" id="ARBA00023180"/>
    </source>
</evidence>
<reference evidence="8" key="3">
    <citation type="submission" date="2025-09" db="UniProtKB">
        <authorList>
            <consortium name="Ensembl"/>
        </authorList>
    </citation>
    <scope>IDENTIFICATION</scope>
</reference>